<keyword evidence="5" id="KW-0175">Coiled coil</keyword>
<evidence type="ECO:0000313" key="8">
    <source>
        <dbReference type="EnsemblMetazoa" id="XP_038064934.1"/>
    </source>
</evidence>
<dbReference type="InterPro" id="IPR047153">
    <property type="entry name" value="TRIM45/56/19-like"/>
</dbReference>
<keyword evidence="3" id="KW-0862">Zinc</keyword>
<dbReference type="PANTHER" id="PTHR25462">
    <property type="entry name" value="BONUS, ISOFORM C-RELATED"/>
    <property type="match status" value="1"/>
</dbReference>
<evidence type="ECO:0000259" key="7">
    <source>
        <dbReference type="PROSITE" id="PS50119"/>
    </source>
</evidence>
<dbReference type="AlphaFoldDB" id="A0A914ANC1"/>
<evidence type="ECO:0000256" key="3">
    <source>
        <dbReference type="ARBA" id="ARBA00022833"/>
    </source>
</evidence>
<dbReference type="Pfam" id="PF00097">
    <property type="entry name" value="zf-C3HC4"/>
    <property type="match status" value="1"/>
</dbReference>
<keyword evidence="2 4" id="KW-0863">Zinc-finger</keyword>
<dbReference type="PROSITE" id="PS50089">
    <property type="entry name" value="ZF_RING_2"/>
    <property type="match status" value="1"/>
</dbReference>
<dbReference type="OrthoDB" id="5951542at2759"/>
<sequence>MATGSSVRSTLQEISAKHLECSICTDRFKQPKLLDCQHTFCGECLVKYRDGMSPRATNIPCPVCRQETILPKSGIQGLKSNFHLASLIEEFELQEKVSCSAEAKLLCQVCDKGNDAKDRCMDCERNICKDCCKTHQQFPTLKTHKIASFDDIRQGKVTVTKQPDEYTCHEHEGVKKFYCKTCDELICQGCTVVDHQTATHDVTGTGTASREYRESLKKYFPALDRDIQDLDASLRETTAAKKMVNVKTAKARKGVQDRTAEVIAVIAKIKAEEKKLLDEITNQAQEQNKRLDEHEKSLKNMLLRKKHSLKTSQEVSSNASDSDFLSLYPVIKNDMDKLIGQPAPKAAGLKSHPVFVKSQKLDIDLGKVMVEDTWDMCQSFGKQGQGEGEFEAARGIAAAADPDEIVVADWKNKRVVICDKQGKTKGSISVISDDVKALSDGWVVSSLSVLKVYKRDRTLAYEFRTIDREAGKTTVHVVSLVLLDNGNIIAGDDSRKVLTEHQPGSKGKLIRTIPVSLQPDYLAVLNNGRIVISDWEQGLAGIVDVSDGKAAEVATIQPTIDGKPVKRCGGVCSNSSGIYLAVVRGYVNTGHIHHYNCAGQFVSCVAQGLFSPCGITFTADGQQLAVADFNSVKIYRKV</sequence>
<dbReference type="InterPro" id="IPR013083">
    <property type="entry name" value="Znf_RING/FYVE/PHD"/>
</dbReference>
<dbReference type="Gene3D" id="3.30.40.10">
    <property type="entry name" value="Zinc/RING finger domain, C3HC4 (zinc finger)"/>
    <property type="match status" value="1"/>
</dbReference>
<dbReference type="SUPFAM" id="SSF57850">
    <property type="entry name" value="RING/U-box"/>
    <property type="match status" value="1"/>
</dbReference>
<accession>A0A914ANC1</accession>
<evidence type="ECO:0000256" key="4">
    <source>
        <dbReference type="PROSITE-ProRule" id="PRU00024"/>
    </source>
</evidence>
<dbReference type="CDD" id="cd19757">
    <property type="entry name" value="Bbox1"/>
    <property type="match status" value="1"/>
</dbReference>
<feature type="domain" description="RING-type" evidence="6">
    <location>
        <begin position="21"/>
        <end position="65"/>
    </location>
</feature>
<dbReference type="PROSITE" id="PS00028">
    <property type="entry name" value="ZINC_FINGER_C2H2_1"/>
    <property type="match status" value="1"/>
</dbReference>
<dbReference type="PROSITE" id="PS50119">
    <property type="entry name" value="ZF_BBOX"/>
    <property type="match status" value="2"/>
</dbReference>
<evidence type="ECO:0008006" key="10">
    <source>
        <dbReference type="Google" id="ProtNLM"/>
    </source>
</evidence>
<feature type="coiled-coil region" evidence="5">
    <location>
        <begin position="266"/>
        <end position="304"/>
    </location>
</feature>
<keyword evidence="9" id="KW-1185">Reference proteome</keyword>
<dbReference type="InterPro" id="IPR021978">
    <property type="entry name" value="PML-like_CC"/>
</dbReference>
<dbReference type="InterPro" id="IPR017907">
    <property type="entry name" value="Znf_RING_CS"/>
</dbReference>
<dbReference type="PROSITE" id="PS00518">
    <property type="entry name" value="ZF_RING_1"/>
    <property type="match status" value="1"/>
</dbReference>
<name>A0A914ANC1_PATMI</name>
<reference evidence="8" key="1">
    <citation type="submission" date="2022-11" db="UniProtKB">
        <authorList>
            <consortium name="EnsemblMetazoa"/>
        </authorList>
    </citation>
    <scope>IDENTIFICATION</scope>
</reference>
<dbReference type="Pfam" id="PF12126">
    <property type="entry name" value="PML_CC"/>
    <property type="match status" value="1"/>
</dbReference>
<dbReference type="InterPro" id="IPR001841">
    <property type="entry name" value="Znf_RING"/>
</dbReference>
<dbReference type="PANTHER" id="PTHR25462:SF296">
    <property type="entry name" value="MEIOTIC P26, ISOFORM F"/>
    <property type="match status" value="1"/>
</dbReference>
<evidence type="ECO:0000256" key="5">
    <source>
        <dbReference type="SAM" id="Coils"/>
    </source>
</evidence>
<dbReference type="Gene3D" id="2.120.10.30">
    <property type="entry name" value="TolB, C-terminal domain"/>
    <property type="match status" value="1"/>
</dbReference>
<dbReference type="GeneID" id="119735307"/>
<dbReference type="SMART" id="SM00184">
    <property type="entry name" value="RING"/>
    <property type="match status" value="2"/>
</dbReference>
<dbReference type="Pfam" id="PF00643">
    <property type="entry name" value="zf-B_box"/>
    <property type="match status" value="1"/>
</dbReference>
<evidence type="ECO:0000313" key="9">
    <source>
        <dbReference type="Proteomes" id="UP000887568"/>
    </source>
</evidence>
<dbReference type="SUPFAM" id="SSF57845">
    <property type="entry name" value="B-box zinc-binding domain"/>
    <property type="match status" value="1"/>
</dbReference>
<dbReference type="RefSeq" id="XP_038064934.1">
    <property type="nucleotide sequence ID" value="XM_038209006.1"/>
</dbReference>
<dbReference type="Proteomes" id="UP000887568">
    <property type="component" value="Unplaced"/>
</dbReference>
<dbReference type="GO" id="GO:0008270">
    <property type="term" value="F:zinc ion binding"/>
    <property type="evidence" value="ECO:0007669"/>
    <property type="project" value="UniProtKB-KW"/>
</dbReference>
<keyword evidence="1" id="KW-0479">Metal-binding</keyword>
<proteinExistence type="predicted"/>
<dbReference type="Gene3D" id="3.30.160.60">
    <property type="entry name" value="Classic Zinc Finger"/>
    <property type="match status" value="1"/>
</dbReference>
<evidence type="ECO:0000256" key="1">
    <source>
        <dbReference type="ARBA" id="ARBA00022723"/>
    </source>
</evidence>
<dbReference type="InterPro" id="IPR000315">
    <property type="entry name" value="Znf_B-box"/>
</dbReference>
<dbReference type="InterPro" id="IPR018957">
    <property type="entry name" value="Znf_C3HC4_RING-type"/>
</dbReference>
<feature type="domain" description="B box-type" evidence="7">
    <location>
        <begin position="102"/>
        <end position="149"/>
    </location>
</feature>
<evidence type="ECO:0000256" key="2">
    <source>
        <dbReference type="ARBA" id="ARBA00022771"/>
    </source>
</evidence>
<dbReference type="EnsemblMetazoa" id="XM_038209006.1">
    <property type="protein sequence ID" value="XP_038064934.1"/>
    <property type="gene ID" value="LOC119735307"/>
</dbReference>
<evidence type="ECO:0000259" key="6">
    <source>
        <dbReference type="PROSITE" id="PS50089"/>
    </source>
</evidence>
<organism evidence="8 9">
    <name type="scientific">Patiria miniata</name>
    <name type="common">Bat star</name>
    <name type="synonym">Asterina miniata</name>
    <dbReference type="NCBI Taxonomy" id="46514"/>
    <lineage>
        <taxon>Eukaryota</taxon>
        <taxon>Metazoa</taxon>
        <taxon>Echinodermata</taxon>
        <taxon>Eleutherozoa</taxon>
        <taxon>Asterozoa</taxon>
        <taxon>Asteroidea</taxon>
        <taxon>Valvatacea</taxon>
        <taxon>Valvatida</taxon>
        <taxon>Asterinidae</taxon>
        <taxon>Patiria</taxon>
    </lineage>
</organism>
<dbReference type="InterPro" id="IPR011042">
    <property type="entry name" value="6-blade_b-propeller_TolB-like"/>
</dbReference>
<dbReference type="SMART" id="SM00336">
    <property type="entry name" value="BBOX"/>
    <property type="match status" value="2"/>
</dbReference>
<feature type="domain" description="B box-type" evidence="7">
    <location>
        <begin position="163"/>
        <end position="205"/>
    </location>
</feature>
<dbReference type="SUPFAM" id="SSF75011">
    <property type="entry name" value="3-carboxy-cis,cis-mucoante lactonizing enzyme"/>
    <property type="match status" value="1"/>
</dbReference>
<protein>
    <recommendedName>
        <fullName evidence="10">Tripartite motif-containing protein 2-like</fullName>
    </recommendedName>
</protein>
<dbReference type="InterPro" id="IPR013087">
    <property type="entry name" value="Znf_C2H2_type"/>
</dbReference>